<evidence type="ECO:0000256" key="7">
    <source>
        <dbReference type="ARBA" id="ARBA00023136"/>
    </source>
</evidence>
<keyword evidence="5 9" id="KW-0732">Signal</keyword>
<dbReference type="OrthoDB" id="676979at2759"/>
<evidence type="ECO:0000259" key="10">
    <source>
        <dbReference type="Pfam" id="PF08263"/>
    </source>
</evidence>
<organism evidence="11 12">
    <name type="scientific">Castanea mollissima</name>
    <name type="common">Chinese chestnut</name>
    <dbReference type="NCBI Taxonomy" id="60419"/>
    <lineage>
        <taxon>Eukaryota</taxon>
        <taxon>Viridiplantae</taxon>
        <taxon>Streptophyta</taxon>
        <taxon>Embryophyta</taxon>
        <taxon>Tracheophyta</taxon>
        <taxon>Spermatophyta</taxon>
        <taxon>Magnoliopsida</taxon>
        <taxon>eudicotyledons</taxon>
        <taxon>Gunneridae</taxon>
        <taxon>Pentapetalae</taxon>
        <taxon>rosids</taxon>
        <taxon>fabids</taxon>
        <taxon>Fagales</taxon>
        <taxon>Fagaceae</taxon>
        <taxon>Castanea</taxon>
    </lineage>
</organism>
<comment type="similarity">
    <text evidence="8">Belongs to the polygalacturonase-inhibiting protein family.</text>
</comment>
<evidence type="ECO:0000313" key="11">
    <source>
        <dbReference type="EMBL" id="KAF3945632.1"/>
    </source>
</evidence>
<keyword evidence="6" id="KW-0677">Repeat</keyword>
<evidence type="ECO:0000313" key="12">
    <source>
        <dbReference type="Proteomes" id="UP000737018"/>
    </source>
</evidence>
<dbReference type="PANTHER" id="PTHR48060">
    <property type="entry name" value="DNA DAMAGE-REPAIR/TOLERATION PROTEIN DRT100"/>
    <property type="match status" value="1"/>
</dbReference>
<dbReference type="PANTHER" id="PTHR48060:SF24">
    <property type="entry name" value="NON-SPECIFIC SERINE_THREONINE PROTEIN KINASE"/>
    <property type="match status" value="1"/>
</dbReference>
<proteinExistence type="inferred from homology"/>
<dbReference type="AlphaFoldDB" id="A0A8J4QAE9"/>
<comment type="caution">
    <text evidence="11">The sequence shown here is derived from an EMBL/GenBank/DDBJ whole genome shotgun (WGS) entry which is preliminary data.</text>
</comment>
<keyword evidence="3" id="KW-0964">Secreted</keyword>
<evidence type="ECO:0000256" key="5">
    <source>
        <dbReference type="ARBA" id="ARBA00022729"/>
    </source>
</evidence>
<dbReference type="Gene3D" id="3.80.10.10">
    <property type="entry name" value="Ribonuclease Inhibitor"/>
    <property type="match status" value="1"/>
</dbReference>
<sequence>MFKYIIILIFASFSSSHVANSASFVTSPTATTEGQEVEGLLKWQTSLDNQNRSIFSSWVGNSPCNWSGIACNEFRSVIHINLTDSGLKGTLHALSFSFFPNLLGLNLSNNSLYGTIPSFLGNLSKLIYLDLSCNQLFGRIPSEIGLMRALRIVYLFENNINESIPYEIGMLSSLNDLALFKNNLTGSVPASIGSLGKFIHSFYLITMDFLERSPQDIGMRKISKRA</sequence>
<dbReference type="EMBL" id="JRKL02011814">
    <property type="protein sequence ID" value="KAF3945632.1"/>
    <property type="molecule type" value="Genomic_DNA"/>
</dbReference>
<dbReference type="InterPro" id="IPR032675">
    <property type="entry name" value="LRR_dom_sf"/>
</dbReference>
<name>A0A8J4QAE9_9ROSI</name>
<accession>A0A8J4QAE9</accession>
<evidence type="ECO:0000256" key="1">
    <source>
        <dbReference type="ARBA" id="ARBA00004191"/>
    </source>
</evidence>
<dbReference type="InterPro" id="IPR053211">
    <property type="entry name" value="DNA_repair-toleration"/>
</dbReference>
<evidence type="ECO:0000256" key="9">
    <source>
        <dbReference type="SAM" id="SignalP"/>
    </source>
</evidence>
<feature type="signal peptide" evidence="9">
    <location>
        <begin position="1"/>
        <end position="21"/>
    </location>
</feature>
<evidence type="ECO:0000256" key="2">
    <source>
        <dbReference type="ARBA" id="ARBA00004370"/>
    </source>
</evidence>
<dbReference type="SUPFAM" id="SSF52058">
    <property type="entry name" value="L domain-like"/>
    <property type="match status" value="1"/>
</dbReference>
<dbReference type="FunFam" id="3.80.10.10:FF:000400">
    <property type="entry name" value="Nuclear pore complex protein NUP107"/>
    <property type="match status" value="1"/>
</dbReference>
<keyword evidence="3" id="KW-0134">Cell wall</keyword>
<feature type="chain" id="PRO_5035155082" description="Leucine-rich repeat-containing N-terminal plant-type domain-containing protein" evidence="9">
    <location>
        <begin position="22"/>
        <end position="226"/>
    </location>
</feature>
<dbReference type="GO" id="GO:0016020">
    <property type="term" value="C:membrane"/>
    <property type="evidence" value="ECO:0007669"/>
    <property type="project" value="UniProtKB-SubCell"/>
</dbReference>
<gene>
    <name evidence="11" type="ORF">CMV_028013</name>
</gene>
<feature type="domain" description="Leucine-rich repeat-containing N-terminal plant-type" evidence="10">
    <location>
        <begin position="35"/>
        <end position="72"/>
    </location>
</feature>
<dbReference type="InterPro" id="IPR001611">
    <property type="entry name" value="Leu-rich_rpt"/>
</dbReference>
<keyword evidence="7" id="KW-0472">Membrane</keyword>
<dbReference type="Pfam" id="PF08263">
    <property type="entry name" value="LRRNT_2"/>
    <property type="match status" value="1"/>
</dbReference>
<evidence type="ECO:0000256" key="8">
    <source>
        <dbReference type="ARBA" id="ARBA00038043"/>
    </source>
</evidence>
<evidence type="ECO:0000256" key="4">
    <source>
        <dbReference type="ARBA" id="ARBA00022614"/>
    </source>
</evidence>
<dbReference type="Proteomes" id="UP000737018">
    <property type="component" value="Unassembled WGS sequence"/>
</dbReference>
<protein>
    <recommendedName>
        <fullName evidence="10">Leucine-rich repeat-containing N-terminal plant-type domain-containing protein</fullName>
    </recommendedName>
</protein>
<reference evidence="11" key="1">
    <citation type="submission" date="2020-03" db="EMBL/GenBank/DDBJ databases">
        <title>Castanea mollissima Vanexum genome sequencing.</title>
        <authorList>
            <person name="Staton M."/>
        </authorList>
    </citation>
    <scope>NUCLEOTIDE SEQUENCE</scope>
    <source>
        <tissue evidence="11">Leaf</tissue>
    </source>
</reference>
<comment type="subcellular location">
    <subcellularLocation>
        <location evidence="2">Membrane</location>
    </subcellularLocation>
    <subcellularLocation>
        <location evidence="1">Secreted</location>
        <location evidence="1">Cell wall</location>
    </subcellularLocation>
</comment>
<dbReference type="Pfam" id="PF00560">
    <property type="entry name" value="LRR_1"/>
    <property type="match status" value="2"/>
</dbReference>
<keyword evidence="4" id="KW-0433">Leucine-rich repeat</keyword>
<dbReference type="InterPro" id="IPR013210">
    <property type="entry name" value="LRR_N_plant-typ"/>
</dbReference>
<keyword evidence="12" id="KW-1185">Reference proteome</keyword>
<evidence type="ECO:0000256" key="6">
    <source>
        <dbReference type="ARBA" id="ARBA00022737"/>
    </source>
</evidence>
<evidence type="ECO:0000256" key="3">
    <source>
        <dbReference type="ARBA" id="ARBA00022512"/>
    </source>
</evidence>